<accession>A0A6J6DLQ7</accession>
<sequence>MKLSFIGLGSMGSAMATRLIESGHDVTVWNRSAGATEALVSAGASAVDSVKEAFQNPFVFSMLSNDAAALEQFSAENLATAAPGTIHVNHSSLSPEAADELTARHATAGVGYLACPVLGRPVAAGSGQLNILAGGDPALVEKVQPVLDVLGKRTWNMGDSPRRANLVKIGVNFNIIHAVEALGESIALMERGGVDPEAFVELLTNTLFGGIVYTGYGNAIATKSYYPAGFSVALGRKDLGLAADMAAEFGLSLPTVPALIDVFDKTLANPEFKDADWASIAQVSRDQ</sequence>
<dbReference type="Gene3D" id="1.10.1040.10">
    <property type="entry name" value="N-(1-d-carboxylethyl)-l-norvaline Dehydrogenase, domain 2"/>
    <property type="match status" value="1"/>
</dbReference>
<gene>
    <name evidence="5" type="ORF">UFOPK1591_00934</name>
</gene>
<evidence type="ECO:0000259" key="3">
    <source>
        <dbReference type="Pfam" id="PF03446"/>
    </source>
</evidence>
<dbReference type="Pfam" id="PF03446">
    <property type="entry name" value="NAD_binding_2"/>
    <property type="match status" value="1"/>
</dbReference>
<dbReference type="GO" id="GO:0050661">
    <property type="term" value="F:NADP binding"/>
    <property type="evidence" value="ECO:0007669"/>
    <property type="project" value="InterPro"/>
</dbReference>
<keyword evidence="2" id="KW-0520">NAD</keyword>
<dbReference type="InterPro" id="IPR051265">
    <property type="entry name" value="HIBADH-related_NP60_sf"/>
</dbReference>
<dbReference type="PIRSF" id="PIRSF000103">
    <property type="entry name" value="HIBADH"/>
    <property type="match status" value="1"/>
</dbReference>
<dbReference type="SUPFAM" id="SSF51735">
    <property type="entry name" value="NAD(P)-binding Rossmann-fold domains"/>
    <property type="match status" value="1"/>
</dbReference>
<dbReference type="PROSITE" id="PS00895">
    <property type="entry name" value="3_HYDROXYISOBUT_DH"/>
    <property type="match status" value="1"/>
</dbReference>
<dbReference type="InterPro" id="IPR008927">
    <property type="entry name" value="6-PGluconate_DH-like_C_sf"/>
</dbReference>
<dbReference type="SUPFAM" id="SSF48179">
    <property type="entry name" value="6-phosphogluconate dehydrogenase C-terminal domain-like"/>
    <property type="match status" value="1"/>
</dbReference>
<feature type="domain" description="6-phosphogluconate dehydrogenase NADP-binding" evidence="3">
    <location>
        <begin position="3"/>
        <end position="155"/>
    </location>
</feature>
<dbReference type="GO" id="GO:0016491">
    <property type="term" value="F:oxidoreductase activity"/>
    <property type="evidence" value="ECO:0007669"/>
    <property type="project" value="UniProtKB-KW"/>
</dbReference>
<dbReference type="AlphaFoldDB" id="A0A6J6DLQ7"/>
<reference evidence="5" key="1">
    <citation type="submission" date="2020-05" db="EMBL/GenBank/DDBJ databases">
        <authorList>
            <person name="Chiriac C."/>
            <person name="Salcher M."/>
            <person name="Ghai R."/>
            <person name="Kavagutti S V."/>
        </authorList>
    </citation>
    <scope>NUCLEOTIDE SEQUENCE</scope>
</reference>
<dbReference type="InterPro" id="IPR036291">
    <property type="entry name" value="NAD(P)-bd_dom_sf"/>
</dbReference>
<dbReference type="Gene3D" id="3.40.50.720">
    <property type="entry name" value="NAD(P)-binding Rossmann-like Domain"/>
    <property type="match status" value="1"/>
</dbReference>
<evidence type="ECO:0000259" key="4">
    <source>
        <dbReference type="Pfam" id="PF14833"/>
    </source>
</evidence>
<dbReference type="PANTHER" id="PTHR43580:SF2">
    <property type="entry name" value="CYTOKINE-LIKE NUCLEAR FACTOR N-PAC"/>
    <property type="match status" value="1"/>
</dbReference>
<dbReference type="PANTHER" id="PTHR43580">
    <property type="entry name" value="OXIDOREDUCTASE GLYR1-RELATED"/>
    <property type="match status" value="1"/>
</dbReference>
<dbReference type="GO" id="GO:0051287">
    <property type="term" value="F:NAD binding"/>
    <property type="evidence" value="ECO:0007669"/>
    <property type="project" value="InterPro"/>
</dbReference>
<evidence type="ECO:0000256" key="1">
    <source>
        <dbReference type="ARBA" id="ARBA00023002"/>
    </source>
</evidence>
<evidence type="ECO:0000256" key="2">
    <source>
        <dbReference type="ARBA" id="ARBA00023027"/>
    </source>
</evidence>
<dbReference type="InterPro" id="IPR002204">
    <property type="entry name" value="3-OH-isobutyrate_DH-rel_CS"/>
</dbReference>
<dbReference type="InterPro" id="IPR029154">
    <property type="entry name" value="HIBADH-like_NADP-bd"/>
</dbReference>
<name>A0A6J6DLQ7_9ZZZZ</name>
<evidence type="ECO:0000313" key="5">
    <source>
        <dbReference type="EMBL" id="CAB4564296.1"/>
    </source>
</evidence>
<dbReference type="InterPro" id="IPR013328">
    <property type="entry name" value="6PGD_dom2"/>
</dbReference>
<proteinExistence type="predicted"/>
<dbReference type="EMBL" id="CAEZTD010000069">
    <property type="protein sequence ID" value="CAB4564296.1"/>
    <property type="molecule type" value="Genomic_DNA"/>
</dbReference>
<keyword evidence="1" id="KW-0560">Oxidoreductase</keyword>
<dbReference type="Pfam" id="PF14833">
    <property type="entry name" value="NAD_binding_11"/>
    <property type="match status" value="1"/>
</dbReference>
<protein>
    <submittedName>
        <fullName evidence="5">Unannotated protein</fullName>
    </submittedName>
</protein>
<dbReference type="InterPro" id="IPR015815">
    <property type="entry name" value="HIBADH-related"/>
</dbReference>
<dbReference type="InterPro" id="IPR006115">
    <property type="entry name" value="6PGDH_NADP-bd"/>
</dbReference>
<feature type="domain" description="3-hydroxyisobutyrate dehydrogenase-like NAD-binding" evidence="4">
    <location>
        <begin position="166"/>
        <end position="282"/>
    </location>
</feature>
<organism evidence="5">
    <name type="scientific">freshwater metagenome</name>
    <dbReference type="NCBI Taxonomy" id="449393"/>
    <lineage>
        <taxon>unclassified sequences</taxon>
        <taxon>metagenomes</taxon>
        <taxon>ecological metagenomes</taxon>
    </lineage>
</organism>